<name>A0A5J5FXT7_9GAMM</name>
<evidence type="ECO:0000256" key="1">
    <source>
        <dbReference type="SAM" id="MobiDB-lite"/>
    </source>
</evidence>
<protein>
    <submittedName>
        <fullName evidence="3">YceK/YidQ family lipoprotein</fullName>
    </submittedName>
</protein>
<dbReference type="AlphaFoldDB" id="A0A5J5FXT7"/>
<dbReference type="PROSITE" id="PS51257">
    <property type="entry name" value="PROKAR_LIPOPROTEIN"/>
    <property type="match status" value="1"/>
</dbReference>
<feature type="chain" id="PRO_5023842556" evidence="2">
    <location>
        <begin position="21"/>
        <end position="109"/>
    </location>
</feature>
<keyword evidence="3" id="KW-0449">Lipoprotein</keyword>
<comment type="caution">
    <text evidence="3">The sequence shown here is derived from an EMBL/GenBank/DDBJ whole genome shotgun (WGS) entry which is preliminary data.</text>
</comment>
<feature type="region of interest" description="Disordered" evidence="1">
    <location>
        <begin position="84"/>
        <end position="109"/>
    </location>
</feature>
<sequence>MTMLKSALISFTLASGMLLSVSGCSSVMTHTGDSQGYYSGTRAGVDMLRADDTSWAMAPLVVIDLPFSAMLDTLLLPYDYYHSDDQDSTRQRIQRSEQRNDVLTSPPER</sequence>
<dbReference type="InterPro" id="IPR010780">
    <property type="entry name" value="DUF1375"/>
</dbReference>
<dbReference type="Proteomes" id="UP000335415">
    <property type="component" value="Unassembled WGS sequence"/>
</dbReference>
<reference evidence="3 4" key="1">
    <citation type="submission" date="2019-09" db="EMBL/GenBank/DDBJ databases">
        <authorList>
            <person name="Li Y."/>
        </authorList>
    </citation>
    <scope>NUCLEOTIDE SEQUENCE [LARGE SCALE GENOMIC DNA]</scope>
    <source>
        <strain evidence="3 4">L3-3HA</strain>
    </source>
</reference>
<dbReference type="Pfam" id="PF07119">
    <property type="entry name" value="DUF1375"/>
    <property type="match status" value="1"/>
</dbReference>
<keyword evidence="4" id="KW-1185">Reference proteome</keyword>
<evidence type="ECO:0000313" key="4">
    <source>
        <dbReference type="Proteomes" id="UP000335415"/>
    </source>
</evidence>
<organism evidence="3 4">
    <name type="scientific">Affinibrenneria salicis</name>
    <dbReference type="NCBI Taxonomy" id="2590031"/>
    <lineage>
        <taxon>Bacteria</taxon>
        <taxon>Pseudomonadati</taxon>
        <taxon>Pseudomonadota</taxon>
        <taxon>Gammaproteobacteria</taxon>
        <taxon>Enterobacterales</taxon>
        <taxon>Pectobacteriaceae</taxon>
        <taxon>Affinibrenneria</taxon>
    </lineage>
</organism>
<feature type="compositionally biased region" description="Basic and acidic residues" evidence="1">
    <location>
        <begin position="84"/>
        <end position="100"/>
    </location>
</feature>
<evidence type="ECO:0000313" key="3">
    <source>
        <dbReference type="EMBL" id="KAA8998615.1"/>
    </source>
</evidence>
<proteinExistence type="predicted"/>
<accession>A0A5J5FXT7</accession>
<feature type="signal peptide" evidence="2">
    <location>
        <begin position="1"/>
        <end position="20"/>
    </location>
</feature>
<evidence type="ECO:0000256" key="2">
    <source>
        <dbReference type="SAM" id="SignalP"/>
    </source>
</evidence>
<dbReference type="RefSeq" id="WP_150436091.1">
    <property type="nucleotide sequence ID" value="NZ_VYKJ01000008.1"/>
</dbReference>
<keyword evidence="2" id="KW-0732">Signal</keyword>
<dbReference type="NCBIfam" id="NF008628">
    <property type="entry name" value="PRK11616.1"/>
    <property type="match status" value="1"/>
</dbReference>
<dbReference type="EMBL" id="VYKJ01000008">
    <property type="protein sequence ID" value="KAA8998615.1"/>
    <property type="molecule type" value="Genomic_DNA"/>
</dbReference>
<dbReference type="OrthoDB" id="6504878at2"/>
<gene>
    <name evidence="3" type="ORF">FJU30_15860</name>
</gene>